<dbReference type="SUPFAM" id="SSF50630">
    <property type="entry name" value="Acid proteases"/>
    <property type="match status" value="1"/>
</dbReference>
<proteinExistence type="predicted"/>
<gene>
    <name evidence="1" type="ORF">MARPU_06380</name>
</gene>
<evidence type="ECO:0000313" key="1">
    <source>
        <dbReference type="EMBL" id="AHF03532.1"/>
    </source>
</evidence>
<keyword evidence="1" id="KW-0645">Protease</keyword>
<keyword evidence="2" id="KW-1185">Reference proteome</keyword>
<dbReference type="KEGG" id="mpur:MARPU_06380"/>
<dbReference type="Proteomes" id="UP000005275">
    <property type="component" value="Chromosome"/>
</dbReference>
<dbReference type="GO" id="GO:0006508">
    <property type="term" value="P:proteolysis"/>
    <property type="evidence" value="ECO:0007669"/>
    <property type="project" value="UniProtKB-KW"/>
</dbReference>
<protein>
    <submittedName>
        <fullName evidence="1">Clan AA aspartic protease</fullName>
    </submittedName>
</protein>
<dbReference type="STRING" id="765910.MARPU_06380"/>
<name>W0DYJ6_MARPU</name>
<dbReference type="GO" id="GO:0008233">
    <property type="term" value="F:peptidase activity"/>
    <property type="evidence" value="ECO:0007669"/>
    <property type="project" value="UniProtKB-KW"/>
</dbReference>
<dbReference type="HOGENOM" id="CLU_2180692_0_0_6"/>
<dbReference type="AlphaFoldDB" id="W0DYJ6"/>
<accession>W0DYJ6</accession>
<keyword evidence="1" id="KW-0378">Hydrolase</keyword>
<evidence type="ECO:0000313" key="2">
    <source>
        <dbReference type="Proteomes" id="UP000005275"/>
    </source>
</evidence>
<sequence>MRGRIGGSAVTFRLAPEADTVVLGEREATRLGLVYARGRLVRHQGTTGVGLGYAVELDSVQVGGIVRERVAAVVVIGEETGEVLLGQSFLRGLTRCRAAGAIVLRALYR</sequence>
<dbReference type="Pfam" id="PF13975">
    <property type="entry name" value="gag-asp_proteas"/>
    <property type="match status" value="1"/>
</dbReference>
<organism evidence="1 2">
    <name type="scientific">Marichromatium purpuratum 984</name>
    <dbReference type="NCBI Taxonomy" id="765910"/>
    <lineage>
        <taxon>Bacteria</taxon>
        <taxon>Pseudomonadati</taxon>
        <taxon>Pseudomonadota</taxon>
        <taxon>Gammaproteobacteria</taxon>
        <taxon>Chromatiales</taxon>
        <taxon>Chromatiaceae</taxon>
        <taxon>Marichromatium</taxon>
    </lineage>
</organism>
<dbReference type="EMBL" id="CP007031">
    <property type="protein sequence ID" value="AHF03532.1"/>
    <property type="molecule type" value="Genomic_DNA"/>
</dbReference>
<reference evidence="1 2" key="1">
    <citation type="submission" date="2013-12" db="EMBL/GenBank/DDBJ databases">
        <authorList>
            <consortium name="DOE Joint Genome Institute"/>
            <person name="Bryant D.A."/>
            <person name="Huntemann M."/>
            <person name="Han J."/>
            <person name="Chen A."/>
            <person name="Kyrpides N."/>
            <person name="Mavromatis K."/>
            <person name="Markowitz V."/>
            <person name="Palaniappan K."/>
            <person name="Ivanova N."/>
            <person name="Schaumberg A."/>
            <person name="Pati A."/>
            <person name="Liolios K."/>
            <person name="Nordberg H.P."/>
            <person name="Cantor M.N."/>
            <person name="Hua S.X."/>
            <person name="Woyke T."/>
        </authorList>
    </citation>
    <scope>NUCLEOTIDE SEQUENCE [LARGE SCALE GENOMIC DNA]</scope>
    <source>
        <strain evidence="1 2">984</strain>
    </source>
</reference>
<dbReference type="Gene3D" id="2.40.70.10">
    <property type="entry name" value="Acid Proteases"/>
    <property type="match status" value="1"/>
</dbReference>
<dbReference type="InterPro" id="IPR021109">
    <property type="entry name" value="Peptidase_aspartic_dom_sf"/>
</dbReference>